<dbReference type="EMBL" id="CABPRV010000005">
    <property type="protein sequence ID" value="VVE10390.1"/>
    <property type="molecule type" value="Genomic_DNA"/>
</dbReference>
<evidence type="ECO:0000313" key="1">
    <source>
        <dbReference type="EMBL" id="VVE10390.1"/>
    </source>
</evidence>
<protein>
    <submittedName>
        <fullName evidence="1">Uncharacterized protein</fullName>
    </submittedName>
</protein>
<organism evidence="1 2">
    <name type="scientific">Pandoraea capi</name>
    <dbReference type="NCBI Taxonomy" id="2508286"/>
    <lineage>
        <taxon>Bacteria</taxon>
        <taxon>Pseudomonadati</taxon>
        <taxon>Pseudomonadota</taxon>
        <taxon>Betaproteobacteria</taxon>
        <taxon>Burkholderiales</taxon>
        <taxon>Burkholderiaceae</taxon>
        <taxon>Pandoraea</taxon>
    </lineage>
</organism>
<reference evidence="1 2" key="1">
    <citation type="submission" date="2019-08" db="EMBL/GenBank/DDBJ databases">
        <authorList>
            <person name="Peeters C."/>
        </authorList>
    </citation>
    <scope>NUCLEOTIDE SEQUENCE [LARGE SCALE GENOMIC DNA]</scope>
    <source>
        <strain evidence="1 2">LMG 20602</strain>
    </source>
</reference>
<gene>
    <name evidence="1" type="ORF">PCA20602_02602</name>
</gene>
<sequence>MKNFNQHKRFPFSLIQMFIIENREWRGEMEVTTDCTPKVGCLGQTPGSGVAGHTSRLRTLRALRQVRRSASGKVPCQVAAH</sequence>
<keyword evidence="2" id="KW-1185">Reference proteome</keyword>
<accession>A0ABY6W0E2</accession>
<evidence type="ECO:0000313" key="2">
    <source>
        <dbReference type="Proteomes" id="UP000366065"/>
    </source>
</evidence>
<dbReference type="Proteomes" id="UP000366065">
    <property type="component" value="Unassembled WGS sequence"/>
</dbReference>
<name>A0ABY6W0E2_9BURK</name>
<proteinExistence type="predicted"/>
<comment type="caution">
    <text evidence="1">The sequence shown here is derived from an EMBL/GenBank/DDBJ whole genome shotgun (WGS) entry which is preliminary data.</text>
</comment>